<dbReference type="Gene3D" id="1.20.1410.10">
    <property type="entry name" value="I/LWEQ domain"/>
    <property type="match status" value="1"/>
</dbReference>
<dbReference type="AlphaFoldDB" id="A0A8H7F6L7"/>
<dbReference type="Gene3D" id="1.20.1420.10">
    <property type="entry name" value="Talin, central domain"/>
    <property type="match status" value="1"/>
</dbReference>
<evidence type="ECO:0000313" key="2">
    <source>
        <dbReference type="EMBL" id="KAF7778724.1"/>
    </source>
</evidence>
<dbReference type="EMBL" id="JABXXO010000004">
    <property type="protein sequence ID" value="KAF7778724.1"/>
    <property type="molecule type" value="Genomic_DNA"/>
</dbReference>
<comment type="caution">
    <text evidence="2">The sequence shown here is derived from an EMBL/GenBank/DDBJ whole genome shotgun (WGS) entry which is preliminary data.</text>
</comment>
<dbReference type="PANTHER" id="PTHR15492:SF1">
    <property type="entry name" value="CYCLIN-D1-BINDING PROTEIN 1"/>
    <property type="match status" value="1"/>
</dbReference>
<organism evidence="2 3">
    <name type="scientific">Agaricus bisporus var. burnettii</name>
    <dbReference type="NCBI Taxonomy" id="192524"/>
    <lineage>
        <taxon>Eukaryota</taxon>
        <taxon>Fungi</taxon>
        <taxon>Dikarya</taxon>
        <taxon>Basidiomycota</taxon>
        <taxon>Agaricomycotina</taxon>
        <taxon>Agaricomycetes</taxon>
        <taxon>Agaricomycetidae</taxon>
        <taxon>Agaricales</taxon>
        <taxon>Agaricineae</taxon>
        <taxon>Agaricaceae</taxon>
        <taxon>Agaricus</taxon>
    </lineage>
</organism>
<dbReference type="InterPro" id="IPR049317">
    <property type="entry name" value="GCIP-like_N"/>
</dbReference>
<name>A0A8H7F6L7_AGABI</name>
<evidence type="ECO:0000313" key="3">
    <source>
        <dbReference type="Proteomes" id="UP000629468"/>
    </source>
</evidence>
<dbReference type="InterPro" id="IPR026907">
    <property type="entry name" value="GCIP-like"/>
</dbReference>
<evidence type="ECO:0000259" key="1">
    <source>
        <dbReference type="Pfam" id="PF13324"/>
    </source>
</evidence>
<feature type="domain" description="Cyclin-D1-binding protein 1-like N-terminal" evidence="1">
    <location>
        <begin position="49"/>
        <end position="195"/>
    </location>
</feature>
<proteinExistence type="predicted"/>
<dbReference type="Pfam" id="PF13324">
    <property type="entry name" value="GCIP_N"/>
    <property type="match status" value="1"/>
</dbReference>
<dbReference type="GO" id="GO:0005634">
    <property type="term" value="C:nucleus"/>
    <property type="evidence" value="ECO:0007669"/>
    <property type="project" value="TreeGrafter"/>
</dbReference>
<protein>
    <recommendedName>
        <fullName evidence="1">Cyclin-D1-binding protein 1-like N-terminal domain-containing protein</fullName>
    </recommendedName>
</protein>
<gene>
    <name evidence="2" type="ORF">Agabi119p4_3069</name>
</gene>
<sequence>MTDQKQQALVSLGLVLDTTEASLASLVNPAENPTQLSLDLSLLHKDFISILSFIYTSTTKLSLVLKSSSPSYKAALEPLKELSDRIASLPHCLRLIQTDHGKTLAAEATAIAKDVLQSARALFQILITIHSPQSASHHNAGDDYLIITGAVHEIVEKARSKDGFSKDNLAAVIKVWKRNQESLDDGKNEVQETLDSTEDDAQDDFDNGWDELGFTPGLKPSATEMERIKKIHAIARLSTLFHQRILQDVLKPLSSSLPLPSETNRVLDNLAHASSEFLACSDNFISTMYLPQVAVNMGLELDSYQRQLTHLQESMDPLILDTPSEPQLQGLQPSRTSKTPEHYAKLRKWCTACINQVNKNIHELARELKEAETPIG</sequence>
<accession>A0A8H7F6L7</accession>
<reference evidence="2 3" key="1">
    <citation type="journal article" name="Sci. Rep.">
        <title>Telomere-to-telomere assembled and centromere annotated genomes of the two main subspecies of the button mushroom Agaricus bisporus reveal especially polymorphic chromosome ends.</title>
        <authorList>
            <person name="Sonnenberg A.S.M."/>
            <person name="Sedaghat-Telgerd N."/>
            <person name="Lavrijssen B."/>
            <person name="Ohm R.A."/>
            <person name="Hendrickx P.M."/>
            <person name="Scholtmeijer K."/>
            <person name="Baars J.J.P."/>
            <person name="van Peer A."/>
        </authorList>
    </citation>
    <scope>NUCLEOTIDE SEQUENCE [LARGE SCALE GENOMIC DNA]</scope>
    <source>
        <strain evidence="2 3">H119_p4</strain>
    </source>
</reference>
<dbReference type="PANTHER" id="PTHR15492">
    <property type="entry name" value="CYCLIN D1-BINDING PROTEIN 1"/>
    <property type="match status" value="1"/>
</dbReference>
<dbReference type="Proteomes" id="UP000629468">
    <property type="component" value="Unassembled WGS sequence"/>
</dbReference>